<dbReference type="Proteomes" id="UP000324646">
    <property type="component" value="Chromosome"/>
</dbReference>
<dbReference type="SUPFAM" id="SSF53756">
    <property type="entry name" value="UDP-Glycosyltransferase/glycogen phosphorylase"/>
    <property type="match status" value="1"/>
</dbReference>
<keyword evidence="3" id="KW-1185">Reference proteome</keyword>
<evidence type="ECO:0000313" key="3">
    <source>
        <dbReference type="Proteomes" id="UP000324646"/>
    </source>
</evidence>
<dbReference type="Pfam" id="PF04230">
    <property type="entry name" value="PS_pyruv_trans"/>
    <property type="match status" value="1"/>
</dbReference>
<evidence type="ECO:0000259" key="1">
    <source>
        <dbReference type="Pfam" id="PF04230"/>
    </source>
</evidence>
<reference evidence="2 3" key="1">
    <citation type="submission" date="2019-07" db="EMBL/GenBank/DDBJ databases">
        <title>Complete genome of Crassaminicella thermophila SY095.</title>
        <authorList>
            <person name="Li X."/>
        </authorList>
    </citation>
    <scope>NUCLEOTIDE SEQUENCE [LARGE SCALE GENOMIC DNA]</scope>
    <source>
        <strain evidence="2 3">SY095</strain>
    </source>
</reference>
<evidence type="ECO:0000313" key="2">
    <source>
        <dbReference type="EMBL" id="QEK11453.1"/>
    </source>
</evidence>
<dbReference type="InterPro" id="IPR019896">
    <property type="entry name" value="Polysacch_pyruvyl_Trfase_CsaB"/>
</dbReference>
<dbReference type="GO" id="GO:0016740">
    <property type="term" value="F:transferase activity"/>
    <property type="evidence" value="ECO:0007669"/>
    <property type="project" value="UniProtKB-KW"/>
</dbReference>
<gene>
    <name evidence="2" type="primary">csaB</name>
    <name evidence="2" type="ORF">FQB35_03175</name>
</gene>
<protein>
    <submittedName>
        <fullName evidence="2">Polysaccharide pyruvyl transferase CsaB</fullName>
    </submittedName>
</protein>
<dbReference type="EMBL" id="CP042243">
    <property type="protein sequence ID" value="QEK11453.1"/>
    <property type="molecule type" value="Genomic_DNA"/>
</dbReference>
<name>A0A5C0SA56_CRATE</name>
<keyword evidence="2" id="KW-0808">Transferase</keyword>
<sequence length="360" mass="41178">MKKVFIFGYYGFKNLGDEAILSSIIKTLKENEPSVKIYALSYNVNHTEKIHGIIGVSRNHIKDIIYAIKNADLVISGGGSLLQDVTSSRSLLYYLGIIGISKLFKKPVLFFSNGFGPVKRKFNQYLTSKIVNKVDKIIVRDKQSKLDMEEIGINIPIEVTTDATFVLESVHKERVKKIFRDEMIPLDKPLIGISVRPWYVKENFIENMAKFSDYVIDKGVNVLFIPMQPAKDMEISKKIMNKMKKEAFILKREYKPDEILGIIKSLDILVGMRLHALIFAAIGTVPMIGIEYDPKIAAFLESVEQKNIGKVENLDVLNLCMAFDYLWEHKNHKTLALMDKVMKLKKNVNKNKEVLKEMIQ</sequence>
<dbReference type="PANTHER" id="PTHR36836">
    <property type="entry name" value="COLANIC ACID BIOSYNTHESIS PROTEIN WCAK"/>
    <property type="match status" value="1"/>
</dbReference>
<dbReference type="RefSeq" id="WP_148808606.1">
    <property type="nucleotide sequence ID" value="NZ_CP042243.1"/>
</dbReference>
<dbReference type="OrthoDB" id="3199616at2"/>
<proteinExistence type="predicted"/>
<accession>A0A5C0SA56</accession>
<dbReference type="KEGG" id="crs:FQB35_03175"/>
<organism evidence="2 3">
    <name type="scientific">Crassaminicella thermophila</name>
    <dbReference type="NCBI Taxonomy" id="2599308"/>
    <lineage>
        <taxon>Bacteria</taxon>
        <taxon>Bacillati</taxon>
        <taxon>Bacillota</taxon>
        <taxon>Clostridia</taxon>
        <taxon>Eubacteriales</taxon>
        <taxon>Clostridiaceae</taxon>
        <taxon>Crassaminicella</taxon>
    </lineage>
</organism>
<feature type="domain" description="Polysaccharide pyruvyl transferase" evidence="1">
    <location>
        <begin position="14"/>
        <end position="294"/>
    </location>
</feature>
<dbReference type="NCBIfam" id="TIGR03609">
    <property type="entry name" value="S_layer_CsaB"/>
    <property type="match status" value="1"/>
</dbReference>
<dbReference type="Gene3D" id="3.40.50.2000">
    <property type="entry name" value="Glycogen Phosphorylase B"/>
    <property type="match status" value="1"/>
</dbReference>
<dbReference type="AlphaFoldDB" id="A0A5C0SA56"/>
<dbReference type="PANTHER" id="PTHR36836:SF1">
    <property type="entry name" value="COLANIC ACID BIOSYNTHESIS PROTEIN WCAK"/>
    <property type="match status" value="1"/>
</dbReference>
<dbReference type="InterPro" id="IPR007345">
    <property type="entry name" value="Polysacch_pyruvyl_Trfase"/>
</dbReference>